<protein>
    <submittedName>
        <fullName evidence="3">Translation initiation factor IF-2</fullName>
    </submittedName>
</protein>
<feature type="region of interest" description="Disordered" evidence="1">
    <location>
        <begin position="1"/>
        <end position="58"/>
    </location>
</feature>
<feature type="compositionally biased region" description="Low complexity" evidence="1">
    <location>
        <begin position="154"/>
        <end position="166"/>
    </location>
</feature>
<name>A0ABM4MLM3_EQUPR</name>
<dbReference type="GO" id="GO:0003743">
    <property type="term" value="F:translation initiation factor activity"/>
    <property type="evidence" value="ECO:0007669"/>
    <property type="project" value="UniProtKB-KW"/>
</dbReference>
<dbReference type="Proteomes" id="UP001652662">
    <property type="component" value="Chromosome 27"/>
</dbReference>
<sequence length="192" mass="18868">MPGRVTSAASRRRRRVRISHPAPPAAERSRTQRSGRCACGPASPPAVGPGAPPGPRVTVDAAGAWGAAAGRGGEGGGTLRAPAAAHLPLGHRGGGPGACRVPAGRRAPRAFAKLGCLAAAAPPAARSAGTRGGGGGRTGWNRIGSPPPPPPASPGRRLPLLAGRAAPRPRPLAEGSTPPRPSPGIDPVLADP</sequence>
<keyword evidence="2" id="KW-1185">Reference proteome</keyword>
<organism evidence="2 3">
    <name type="scientific">Equus przewalskii</name>
    <name type="common">Przewalski's horse</name>
    <name type="synonym">Equus caballus przewalskii</name>
    <dbReference type="NCBI Taxonomy" id="9798"/>
    <lineage>
        <taxon>Eukaryota</taxon>
        <taxon>Metazoa</taxon>
        <taxon>Chordata</taxon>
        <taxon>Craniata</taxon>
        <taxon>Vertebrata</taxon>
        <taxon>Euteleostomi</taxon>
        <taxon>Mammalia</taxon>
        <taxon>Eutheria</taxon>
        <taxon>Laurasiatheria</taxon>
        <taxon>Perissodactyla</taxon>
        <taxon>Equidae</taxon>
        <taxon>Equus</taxon>
    </lineage>
</organism>
<keyword evidence="3" id="KW-0648">Protein biosynthesis</keyword>
<feature type="compositionally biased region" description="Pro residues" evidence="1">
    <location>
        <begin position="42"/>
        <end position="55"/>
    </location>
</feature>
<dbReference type="GeneID" id="139079884"/>
<proteinExistence type="predicted"/>
<feature type="region of interest" description="Disordered" evidence="1">
    <location>
        <begin position="70"/>
        <end position="95"/>
    </location>
</feature>
<evidence type="ECO:0000313" key="2">
    <source>
        <dbReference type="Proteomes" id="UP001652662"/>
    </source>
</evidence>
<feature type="compositionally biased region" description="Low complexity" evidence="1">
    <location>
        <begin position="79"/>
        <end position="90"/>
    </location>
</feature>
<evidence type="ECO:0000256" key="1">
    <source>
        <dbReference type="SAM" id="MobiDB-lite"/>
    </source>
</evidence>
<evidence type="ECO:0000313" key="3">
    <source>
        <dbReference type="RefSeq" id="XP_070453590.1"/>
    </source>
</evidence>
<reference evidence="3" key="1">
    <citation type="submission" date="2025-08" db="UniProtKB">
        <authorList>
            <consortium name="RefSeq"/>
        </authorList>
    </citation>
    <scope>IDENTIFICATION</scope>
    <source>
        <tissue evidence="3">Blood</tissue>
    </source>
</reference>
<feature type="region of interest" description="Disordered" evidence="1">
    <location>
        <begin position="121"/>
        <end position="192"/>
    </location>
</feature>
<keyword evidence="3" id="KW-0396">Initiation factor</keyword>
<accession>A0ABM4MLM3</accession>
<gene>
    <name evidence="3" type="primary">LOC139079884</name>
</gene>
<dbReference type="RefSeq" id="XP_070453590.1">
    <property type="nucleotide sequence ID" value="XM_070597489.1"/>
</dbReference>